<accession>A0A2R4BQ12</accession>
<dbReference type="OrthoDB" id="8588195at2"/>
<evidence type="ECO:0000313" key="2">
    <source>
        <dbReference type="Proteomes" id="UP000241885"/>
    </source>
</evidence>
<sequence length="150" mass="17528">MMRRETAYKLAGRHHDHPVHGAGIIKEREIRFSPAPPGQIERAWIALRLLKGLEVERGADPLTLIVRYSVLEYSLEALEDALREARFVLENSLYVRLARALVYFSEETQRHNLLSPERLIKQSNEVYIQAWDHHIHGDHDDTPPDLREYK</sequence>
<organism evidence="1 2">
    <name type="scientific">Thauera aromatica K172</name>
    <dbReference type="NCBI Taxonomy" id="44139"/>
    <lineage>
        <taxon>Bacteria</taxon>
        <taxon>Pseudomonadati</taxon>
        <taxon>Pseudomonadota</taxon>
        <taxon>Betaproteobacteria</taxon>
        <taxon>Rhodocyclales</taxon>
        <taxon>Zoogloeaceae</taxon>
        <taxon>Thauera</taxon>
    </lineage>
</organism>
<dbReference type="EMBL" id="CP028339">
    <property type="protein sequence ID" value="AVR89283.1"/>
    <property type="molecule type" value="Genomic_DNA"/>
</dbReference>
<dbReference type="KEGG" id="tak:Tharo_2386"/>
<proteinExistence type="predicted"/>
<protein>
    <submittedName>
        <fullName evidence="1">Uncharacterized protein</fullName>
    </submittedName>
</protein>
<evidence type="ECO:0000313" key="1">
    <source>
        <dbReference type="EMBL" id="AVR89283.1"/>
    </source>
</evidence>
<dbReference type="Proteomes" id="UP000241885">
    <property type="component" value="Chromosome"/>
</dbReference>
<reference evidence="1 2" key="1">
    <citation type="submission" date="2018-03" db="EMBL/GenBank/DDBJ databases">
        <title>Complete genome sequence of Thauera aromatica, a model organism for studying aromatic compound degradation under denitrifying conditions.</title>
        <authorList>
            <person name="Lo H.-Y."/>
            <person name="Goris T."/>
            <person name="Boll M."/>
            <person name="Mueller J.A."/>
        </authorList>
    </citation>
    <scope>NUCLEOTIDE SEQUENCE [LARGE SCALE GENOMIC DNA]</scope>
    <source>
        <strain evidence="1 2">K172</strain>
    </source>
</reference>
<gene>
    <name evidence="1" type="ORF">Tharo_2386</name>
</gene>
<dbReference type="AlphaFoldDB" id="A0A2R4BQ12"/>
<keyword evidence="2" id="KW-1185">Reference proteome</keyword>
<name>A0A2R4BQ12_THAAR</name>